<reference evidence="2 3" key="1">
    <citation type="submission" date="2020-08" db="EMBL/GenBank/DDBJ databases">
        <title>Genomic Encyclopedia of Type Strains, Phase IV (KMG-IV): sequencing the most valuable type-strain genomes for metagenomic binning, comparative biology and taxonomic classification.</title>
        <authorList>
            <person name="Goeker M."/>
        </authorList>
    </citation>
    <scope>NUCLEOTIDE SEQUENCE [LARGE SCALE GENOMIC DNA]</scope>
    <source>
        <strain evidence="2 3">DSM 104969</strain>
    </source>
</reference>
<name>A0A840CN29_9BACT</name>
<dbReference type="Proteomes" id="UP000555103">
    <property type="component" value="Unassembled WGS sequence"/>
</dbReference>
<protein>
    <recommendedName>
        <fullName evidence="4">Lipoprotein</fullName>
    </recommendedName>
</protein>
<keyword evidence="3" id="KW-1185">Reference proteome</keyword>
<dbReference type="PROSITE" id="PS51257">
    <property type="entry name" value="PROKAR_LIPOPROTEIN"/>
    <property type="match status" value="1"/>
</dbReference>
<organism evidence="2 3">
    <name type="scientific">Dysgonomonas hofstadii</name>
    <dbReference type="NCBI Taxonomy" id="637886"/>
    <lineage>
        <taxon>Bacteria</taxon>
        <taxon>Pseudomonadati</taxon>
        <taxon>Bacteroidota</taxon>
        <taxon>Bacteroidia</taxon>
        <taxon>Bacteroidales</taxon>
        <taxon>Dysgonomonadaceae</taxon>
        <taxon>Dysgonomonas</taxon>
    </lineage>
</organism>
<evidence type="ECO:0000313" key="2">
    <source>
        <dbReference type="EMBL" id="MBB4036796.1"/>
    </source>
</evidence>
<dbReference type="RefSeq" id="WP_183307690.1">
    <property type="nucleotide sequence ID" value="NZ_JACIEP010000009.1"/>
</dbReference>
<dbReference type="AlphaFoldDB" id="A0A840CN29"/>
<accession>A0A840CN29</accession>
<evidence type="ECO:0000256" key="1">
    <source>
        <dbReference type="SAM" id="SignalP"/>
    </source>
</evidence>
<proteinExistence type="predicted"/>
<keyword evidence="1" id="KW-0732">Signal</keyword>
<feature type="signal peptide" evidence="1">
    <location>
        <begin position="1"/>
        <end position="24"/>
    </location>
</feature>
<feature type="chain" id="PRO_5032959803" description="Lipoprotein" evidence="1">
    <location>
        <begin position="25"/>
        <end position="264"/>
    </location>
</feature>
<gene>
    <name evidence="2" type="ORF">GGR21_002709</name>
</gene>
<evidence type="ECO:0000313" key="3">
    <source>
        <dbReference type="Proteomes" id="UP000555103"/>
    </source>
</evidence>
<sequence>MKSLLKISSLLLSFCFLVMSCSGSDDDDTGNGNGNGQEKPWDKSRTAKVLVISTLSEGNLFSGTDYTTVVNTVKNTEHAVVLLDRSNVSFTGAIMANPGVNVASLSKHIPVFVPVDKGNNTYTGNTVLFDQPIQSLEQRKVTDYCWLMKQDVNFTSSLVMNFSTVSFNAESQLDAGVSLIKSSVGNSTLIIGVVKRNLSSAFESKISESFGKGNYTLELMKNSDANSVYSIYVLGSPKWKFRELTEATVSGNIKSFLVQVEYLK</sequence>
<dbReference type="EMBL" id="JACIEP010000009">
    <property type="protein sequence ID" value="MBB4036796.1"/>
    <property type="molecule type" value="Genomic_DNA"/>
</dbReference>
<comment type="caution">
    <text evidence="2">The sequence shown here is derived from an EMBL/GenBank/DDBJ whole genome shotgun (WGS) entry which is preliminary data.</text>
</comment>
<evidence type="ECO:0008006" key="4">
    <source>
        <dbReference type="Google" id="ProtNLM"/>
    </source>
</evidence>